<name>A0A1E1L5J3_9HELO</name>
<dbReference type="Proteomes" id="UP000178129">
    <property type="component" value="Unassembled WGS sequence"/>
</dbReference>
<organism evidence="2 3">
    <name type="scientific">Rhynchosporium graminicola</name>
    <dbReference type="NCBI Taxonomy" id="2792576"/>
    <lineage>
        <taxon>Eukaryota</taxon>
        <taxon>Fungi</taxon>
        <taxon>Dikarya</taxon>
        <taxon>Ascomycota</taxon>
        <taxon>Pezizomycotina</taxon>
        <taxon>Leotiomycetes</taxon>
        <taxon>Helotiales</taxon>
        <taxon>Ploettnerulaceae</taxon>
        <taxon>Rhynchosporium</taxon>
    </lineage>
</organism>
<protein>
    <recommendedName>
        <fullName evidence="4">Hydrophobin</fullName>
    </recommendedName>
</protein>
<accession>A0A1E1L5J3</accession>
<gene>
    <name evidence="2" type="ORF">RCO7_03918</name>
</gene>
<evidence type="ECO:0008006" key="4">
    <source>
        <dbReference type="Google" id="ProtNLM"/>
    </source>
</evidence>
<dbReference type="InParanoid" id="A0A1E1L5J3"/>
<reference evidence="3" key="1">
    <citation type="submission" date="2016-03" db="EMBL/GenBank/DDBJ databases">
        <authorList>
            <person name="Ploux O."/>
        </authorList>
    </citation>
    <scope>NUCLEOTIDE SEQUENCE [LARGE SCALE GENOMIC DNA]</scope>
    <source>
        <strain evidence="3">UK7</strain>
    </source>
</reference>
<dbReference type="EMBL" id="FJUW01000036">
    <property type="protein sequence ID" value="CZT05761.1"/>
    <property type="molecule type" value="Genomic_DNA"/>
</dbReference>
<keyword evidence="1" id="KW-0732">Signal</keyword>
<evidence type="ECO:0000313" key="3">
    <source>
        <dbReference type="Proteomes" id="UP000178129"/>
    </source>
</evidence>
<evidence type="ECO:0000313" key="2">
    <source>
        <dbReference type="EMBL" id="CZT05761.1"/>
    </source>
</evidence>
<feature type="chain" id="PRO_5009446705" description="Hydrophobin" evidence="1">
    <location>
        <begin position="24"/>
        <end position="103"/>
    </location>
</feature>
<dbReference type="AlphaFoldDB" id="A0A1E1L5J3"/>
<keyword evidence="3" id="KW-1185">Reference proteome</keyword>
<feature type="signal peptide" evidence="1">
    <location>
        <begin position="1"/>
        <end position="23"/>
    </location>
</feature>
<sequence>MVRYLAPLALLVIILSTATSATAKTCPPGQFVDCCEKWAVVAPDILRSYGVPEDMIPQENRNIPVGYTCMGNWNCEAYGLQEKCCRDTYRVSHCTSDRGTEVE</sequence>
<comment type="caution">
    <text evidence="2">The sequence shown here is derived from an EMBL/GenBank/DDBJ whole genome shotgun (WGS) entry which is preliminary data.</text>
</comment>
<proteinExistence type="predicted"/>
<evidence type="ECO:0000256" key="1">
    <source>
        <dbReference type="SAM" id="SignalP"/>
    </source>
</evidence>